<reference evidence="1" key="1">
    <citation type="submission" date="2019-06" db="EMBL/GenBank/DDBJ databases">
        <authorList>
            <person name="Zheng W."/>
        </authorList>
    </citation>
    <scope>NUCLEOTIDE SEQUENCE</scope>
    <source>
        <strain evidence="1">QDHG01</strain>
    </source>
</reference>
<sequence length="205" mass="23719">MITFMTNMTMNERAPHDRTRATFRSFAYKKSCKAKQTGIASQIKCSGRQIRTFTSLSCCPGQTESDTTIIPQRDVMKNQARLVCWFHVGWIVNIRHIQKIANIKSEINSPIKSITHSQQLCQVNCSKYIPEIHEGEFRQRFLIRFRKYDILNCVIRLVHTTHGISGMDTDRKRAGLILYIRLGVSRRVNHVKETVVMLFADGCRK</sequence>
<proteinExistence type="predicted"/>
<name>A0A8J8SUS8_HALGN</name>
<evidence type="ECO:0000313" key="1">
    <source>
        <dbReference type="EMBL" id="TNV71434.1"/>
    </source>
</evidence>
<gene>
    <name evidence="1" type="ORF">FGO68_gene5928</name>
</gene>
<dbReference type="EMBL" id="RRYP01029799">
    <property type="protein sequence ID" value="TNV71434.1"/>
    <property type="molecule type" value="Genomic_DNA"/>
</dbReference>
<dbReference type="Proteomes" id="UP000785679">
    <property type="component" value="Unassembled WGS sequence"/>
</dbReference>
<comment type="caution">
    <text evidence="1">The sequence shown here is derived from an EMBL/GenBank/DDBJ whole genome shotgun (WGS) entry which is preliminary data.</text>
</comment>
<evidence type="ECO:0000313" key="2">
    <source>
        <dbReference type="Proteomes" id="UP000785679"/>
    </source>
</evidence>
<organism evidence="1 2">
    <name type="scientific">Halteria grandinella</name>
    <dbReference type="NCBI Taxonomy" id="5974"/>
    <lineage>
        <taxon>Eukaryota</taxon>
        <taxon>Sar</taxon>
        <taxon>Alveolata</taxon>
        <taxon>Ciliophora</taxon>
        <taxon>Intramacronucleata</taxon>
        <taxon>Spirotrichea</taxon>
        <taxon>Stichotrichia</taxon>
        <taxon>Sporadotrichida</taxon>
        <taxon>Halteriidae</taxon>
        <taxon>Halteria</taxon>
    </lineage>
</organism>
<protein>
    <submittedName>
        <fullName evidence="1">Uncharacterized protein</fullName>
    </submittedName>
</protein>
<dbReference type="AlphaFoldDB" id="A0A8J8SUS8"/>
<accession>A0A8J8SUS8</accession>
<keyword evidence="2" id="KW-1185">Reference proteome</keyword>